<dbReference type="CDD" id="cd01392">
    <property type="entry name" value="HTH_LacI"/>
    <property type="match status" value="1"/>
</dbReference>
<evidence type="ECO:0000313" key="6">
    <source>
        <dbReference type="Proteomes" id="UP000199681"/>
    </source>
</evidence>
<dbReference type="PROSITE" id="PS50932">
    <property type="entry name" value="HTH_LACI_2"/>
    <property type="match status" value="1"/>
</dbReference>
<evidence type="ECO:0000259" key="4">
    <source>
        <dbReference type="PROSITE" id="PS50932"/>
    </source>
</evidence>
<keyword evidence="6" id="KW-1185">Reference proteome</keyword>
<accession>A0ABY1EDR4</accession>
<protein>
    <submittedName>
        <fullName evidence="5">DNA-binding transcriptional regulator, LacI/PurR family</fullName>
    </submittedName>
</protein>
<keyword evidence="3" id="KW-0804">Transcription</keyword>
<dbReference type="InterPro" id="IPR028082">
    <property type="entry name" value="Peripla_BP_I"/>
</dbReference>
<evidence type="ECO:0000313" key="5">
    <source>
        <dbReference type="EMBL" id="SFH53348.1"/>
    </source>
</evidence>
<dbReference type="SMART" id="SM00354">
    <property type="entry name" value="HTH_LACI"/>
    <property type="match status" value="1"/>
</dbReference>
<dbReference type="PANTHER" id="PTHR30146:SF109">
    <property type="entry name" value="HTH-TYPE TRANSCRIPTIONAL REGULATOR GALS"/>
    <property type="match status" value="1"/>
</dbReference>
<dbReference type="RefSeq" id="WP_307725685.1">
    <property type="nucleotide sequence ID" value="NZ_BKAC01000006.1"/>
</dbReference>
<dbReference type="InterPro" id="IPR010982">
    <property type="entry name" value="Lambda_DNA-bd_dom_sf"/>
</dbReference>
<dbReference type="CDD" id="cd01574">
    <property type="entry name" value="PBP1_LacI"/>
    <property type="match status" value="1"/>
</dbReference>
<dbReference type="Gene3D" id="3.40.50.2300">
    <property type="match status" value="2"/>
</dbReference>
<proteinExistence type="predicted"/>
<evidence type="ECO:0000256" key="2">
    <source>
        <dbReference type="ARBA" id="ARBA00023125"/>
    </source>
</evidence>
<dbReference type="InterPro" id="IPR000843">
    <property type="entry name" value="HTH_LacI"/>
</dbReference>
<organism evidence="5 6">
    <name type="scientific">Cryobacterium levicorallinum</name>
    <dbReference type="NCBI Taxonomy" id="995038"/>
    <lineage>
        <taxon>Bacteria</taxon>
        <taxon>Bacillati</taxon>
        <taxon>Actinomycetota</taxon>
        <taxon>Actinomycetes</taxon>
        <taxon>Micrococcales</taxon>
        <taxon>Microbacteriaceae</taxon>
        <taxon>Cryobacterium</taxon>
    </lineage>
</organism>
<dbReference type="InterPro" id="IPR046335">
    <property type="entry name" value="LacI/GalR-like_sensor"/>
</dbReference>
<dbReference type="Gene3D" id="1.10.260.40">
    <property type="entry name" value="lambda repressor-like DNA-binding domains"/>
    <property type="match status" value="1"/>
</dbReference>
<keyword evidence="2 5" id="KW-0238">DNA-binding</keyword>
<evidence type="ECO:0000256" key="3">
    <source>
        <dbReference type="ARBA" id="ARBA00023163"/>
    </source>
</evidence>
<keyword evidence="1" id="KW-0805">Transcription regulation</keyword>
<dbReference type="SUPFAM" id="SSF53822">
    <property type="entry name" value="Periplasmic binding protein-like I"/>
    <property type="match status" value="1"/>
</dbReference>
<gene>
    <name evidence="5" type="ORF">SAMN05216274_107118</name>
</gene>
<dbReference type="Proteomes" id="UP000199681">
    <property type="component" value="Unassembled WGS sequence"/>
</dbReference>
<comment type="caution">
    <text evidence="5">The sequence shown here is derived from an EMBL/GenBank/DDBJ whole genome shotgun (WGS) entry which is preliminary data.</text>
</comment>
<sequence>MAREPRPRGQSVRMIDVAKLAGVSQQTVSRVVNGHSNVGAEVRDRVERAIAQLRYNRNWAAHALATNRSMNLGVVSHSLPVHGSALVLFGVAEEARRNGYTTSLVTIPRIDSAGIRTALDTLVADAVDGIIVLAPMTAAAPVLLGLDPEVAIVRFEQGSPASSTAVSMDDALGAQLATRHLLDLGHDTVWHVGGPPGWMASEARRAGWLSELARRHRTVNPEFCTEDWTADSGYRAGVAIAEDPTITAVLVANDAMALGVIKALTERGIDVPGDVSVVGFDDMSEARYFQPGLTTVRLDFNEVGRLAVDRVLRLMGGEPAELIPVIQPVLVVRDSTAAPGQRRARSAS</sequence>
<dbReference type="PANTHER" id="PTHR30146">
    <property type="entry name" value="LACI-RELATED TRANSCRIPTIONAL REPRESSOR"/>
    <property type="match status" value="1"/>
</dbReference>
<dbReference type="GO" id="GO:0003677">
    <property type="term" value="F:DNA binding"/>
    <property type="evidence" value="ECO:0007669"/>
    <property type="project" value="UniProtKB-KW"/>
</dbReference>
<evidence type="ECO:0000256" key="1">
    <source>
        <dbReference type="ARBA" id="ARBA00023015"/>
    </source>
</evidence>
<dbReference type="EMBL" id="FOPW01000007">
    <property type="protein sequence ID" value="SFH53348.1"/>
    <property type="molecule type" value="Genomic_DNA"/>
</dbReference>
<dbReference type="Pfam" id="PF00356">
    <property type="entry name" value="LacI"/>
    <property type="match status" value="1"/>
</dbReference>
<name>A0ABY1EDR4_9MICO</name>
<dbReference type="PROSITE" id="PS00356">
    <property type="entry name" value="HTH_LACI_1"/>
    <property type="match status" value="1"/>
</dbReference>
<feature type="domain" description="HTH lacI-type" evidence="4">
    <location>
        <begin position="12"/>
        <end position="66"/>
    </location>
</feature>
<dbReference type="Pfam" id="PF13377">
    <property type="entry name" value="Peripla_BP_3"/>
    <property type="match status" value="1"/>
</dbReference>
<dbReference type="SUPFAM" id="SSF47413">
    <property type="entry name" value="lambda repressor-like DNA-binding domains"/>
    <property type="match status" value="1"/>
</dbReference>
<reference evidence="5 6" key="1">
    <citation type="submission" date="2016-10" db="EMBL/GenBank/DDBJ databases">
        <authorList>
            <person name="Varghese N."/>
            <person name="Submissions S."/>
        </authorList>
    </citation>
    <scope>NUCLEOTIDE SEQUENCE [LARGE SCALE GENOMIC DNA]</scope>
    <source>
        <strain evidence="5 6">GMCC 1.11211</strain>
    </source>
</reference>